<dbReference type="KEGG" id="uli:ETAA1_23800"/>
<dbReference type="RefSeq" id="WP_145237946.1">
    <property type="nucleotide sequence ID" value="NZ_CP036273.1"/>
</dbReference>
<reference evidence="2 3" key="1">
    <citation type="submission" date="2019-02" db="EMBL/GenBank/DDBJ databases">
        <title>Deep-cultivation of Planctomycetes and their phenomic and genomic characterization uncovers novel biology.</title>
        <authorList>
            <person name="Wiegand S."/>
            <person name="Jogler M."/>
            <person name="Boedeker C."/>
            <person name="Pinto D."/>
            <person name="Vollmers J."/>
            <person name="Rivas-Marin E."/>
            <person name="Kohn T."/>
            <person name="Peeters S.H."/>
            <person name="Heuer A."/>
            <person name="Rast P."/>
            <person name="Oberbeckmann S."/>
            <person name="Bunk B."/>
            <person name="Jeske O."/>
            <person name="Meyerdierks A."/>
            <person name="Storesund J.E."/>
            <person name="Kallscheuer N."/>
            <person name="Luecker S."/>
            <person name="Lage O.M."/>
            <person name="Pohl T."/>
            <person name="Merkel B.J."/>
            <person name="Hornburger P."/>
            <person name="Mueller R.-W."/>
            <person name="Bruemmer F."/>
            <person name="Labrenz M."/>
            <person name="Spormann A.M."/>
            <person name="Op den Camp H."/>
            <person name="Overmann J."/>
            <person name="Amann R."/>
            <person name="Jetten M.S.M."/>
            <person name="Mascher T."/>
            <person name="Medema M.H."/>
            <person name="Devos D.P."/>
            <person name="Kaster A.-K."/>
            <person name="Ovreas L."/>
            <person name="Rohde M."/>
            <person name="Galperin M.Y."/>
            <person name="Jogler C."/>
        </authorList>
    </citation>
    <scope>NUCLEOTIDE SEQUENCE [LARGE SCALE GENOMIC DNA]</scope>
    <source>
        <strain evidence="2 3">ETA_A1</strain>
    </source>
</reference>
<dbReference type="Proteomes" id="UP000319576">
    <property type="component" value="Chromosome"/>
</dbReference>
<gene>
    <name evidence="2" type="ORF">ETAA1_23800</name>
</gene>
<name>A0A517XSE7_9BACT</name>
<feature type="transmembrane region" description="Helical" evidence="1">
    <location>
        <begin position="278"/>
        <end position="301"/>
    </location>
</feature>
<feature type="transmembrane region" description="Helical" evidence="1">
    <location>
        <begin position="465"/>
        <end position="482"/>
    </location>
</feature>
<accession>A0A517XSE7</accession>
<keyword evidence="3" id="KW-1185">Reference proteome</keyword>
<feature type="transmembrane region" description="Helical" evidence="1">
    <location>
        <begin position="494"/>
        <end position="512"/>
    </location>
</feature>
<keyword evidence="1" id="KW-0472">Membrane</keyword>
<feature type="transmembrane region" description="Helical" evidence="1">
    <location>
        <begin position="433"/>
        <end position="453"/>
    </location>
</feature>
<dbReference type="OrthoDB" id="232755at2"/>
<protein>
    <recommendedName>
        <fullName evidence="4">Amino acid transporter</fullName>
    </recommendedName>
</protein>
<keyword evidence="1" id="KW-0812">Transmembrane</keyword>
<feature type="transmembrane region" description="Helical" evidence="1">
    <location>
        <begin position="92"/>
        <end position="111"/>
    </location>
</feature>
<feature type="transmembrane region" description="Helical" evidence="1">
    <location>
        <begin position="166"/>
        <end position="192"/>
    </location>
</feature>
<feature type="transmembrane region" description="Helical" evidence="1">
    <location>
        <begin position="408"/>
        <end position="427"/>
    </location>
</feature>
<feature type="transmembrane region" description="Helical" evidence="1">
    <location>
        <begin position="48"/>
        <end position="71"/>
    </location>
</feature>
<feature type="transmembrane region" description="Helical" evidence="1">
    <location>
        <begin position="219"/>
        <end position="237"/>
    </location>
</feature>
<evidence type="ECO:0008006" key="4">
    <source>
        <dbReference type="Google" id="ProtNLM"/>
    </source>
</evidence>
<organism evidence="2 3">
    <name type="scientific">Urbifossiella limnaea</name>
    <dbReference type="NCBI Taxonomy" id="2528023"/>
    <lineage>
        <taxon>Bacteria</taxon>
        <taxon>Pseudomonadati</taxon>
        <taxon>Planctomycetota</taxon>
        <taxon>Planctomycetia</taxon>
        <taxon>Gemmatales</taxon>
        <taxon>Gemmataceae</taxon>
        <taxon>Urbifossiella</taxon>
    </lineage>
</organism>
<keyword evidence="1" id="KW-1133">Transmembrane helix</keyword>
<evidence type="ECO:0000313" key="3">
    <source>
        <dbReference type="Proteomes" id="UP000319576"/>
    </source>
</evidence>
<sequence length="682" mass="73416">MSNSPGPHAEPAGHHQSFWLWVMCLTGVDYFSTLGYQPSIAVQNAGLLAPLATVVLVLLTLFGALPVYAYVAGKSFTGQGSIGMLARLVSGWPGKLMVLVLLGFAATGFVITKTLSAADAAVHVVENPSWPLKPGDGETDTRQLILITMLLLVSLGAMFMRGFREVIGIAAGIVGVYLALNLVVVGAGLVYLTNHPELWNAWVARLAAGEWYLPHNPLGSWQFAGWGGMIAVSLLLFPKLALGLSGFETGVAVAANVRGNADDDPAKPAGRIANTRKLLAVAALVMSVYLLGSSVVVSTIIPPSEITPVAAAGGYPCDAAGRELPHPEDWPKKPAAGRALAYIAHGEGTTKAVCPLFGPVFGFVYDASTIVILWFAGASAMVGLLNLVPKYLPKYGMAPEWAAAVRPLVFLFTAINLFVTWVFNASVDAQGGAYATGVLVLITSACFAAVIDVWQGRTGSWLRRLSWPFAAITAVFVYTTVANEVEKSFQGLKISLFFIATILVTSIASRFARSRELRFGGFKFADPDSHFLWDTIRHLELTILVPHRPGRRTLADKEAQIRLEHRIPSELMVVFVQVELADVSDFEHEPVLQVVQEEGRYIMRITEVASISHTLAALALEMGKVGRPPEIHFGWTDETPVSGTLGFLLFGEGNVPWMVRDLIRRAEPEEAKRPLIIIAGTA</sequence>
<evidence type="ECO:0000256" key="1">
    <source>
        <dbReference type="SAM" id="Phobius"/>
    </source>
</evidence>
<feature type="transmembrane region" description="Helical" evidence="1">
    <location>
        <begin position="141"/>
        <end position="159"/>
    </location>
</feature>
<dbReference type="EMBL" id="CP036273">
    <property type="protein sequence ID" value="QDU20428.1"/>
    <property type="molecule type" value="Genomic_DNA"/>
</dbReference>
<dbReference type="AlphaFoldDB" id="A0A517XSE7"/>
<feature type="transmembrane region" description="Helical" evidence="1">
    <location>
        <begin position="367"/>
        <end position="388"/>
    </location>
</feature>
<evidence type="ECO:0000313" key="2">
    <source>
        <dbReference type="EMBL" id="QDU20428.1"/>
    </source>
</evidence>
<proteinExistence type="predicted"/>